<evidence type="ECO:0000313" key="11">
    <source>
        <dbReference type="EMBL" id="CDW84930.1"/>
    </source>
</evidence>
<dbReference type="GO" id="GO:0005576">
    <property type="term" value="C:extracellular region"/>
    <property type="evidence" value="ECO:0007669"/>
    <property type="project" value="InterPro"/>
</dbReference>
<feature type="chain" id="PRO_5001729624" evidence="9">
    <location>
        <begin position="20"/>
        <end position="865"/>
    </location>
</feature>
<dbReference type="GO" id="GO:0034198">
    <property type="term" value="P:cellular response to amino acid starvation"/>
    <property type="evidence" value="ECO:0007669"/>
    <property type="project" value="TreeGrafter"/>
</dbReference>
<evidence type="ECO:0000256" key="4">
    <source>
        <dbReference type="ARBA" id="ARBA00022574"/>
    </source>
</evidence>
<feature type="compositionally biased region" description="Low complexity" evidence="8">
    <location>
        <begin position="449"/>
        <end position="475"/>
    </location>
</feature>
<dbReference type="SUPFAM" id="SSF50978">
    <property type="entry name" value="WD40 repeat-like"/>
    <property type="match status" value="1"/>
</dbReference>
<keyword evidence="3" id="KW-0813">Transport</keyword>
<comment type="subcellular location">
    <subcellularLocation>
        <location evidence="1">Nucleus envelope</location>
    </subcellularLocation>
</comment>
<proteinExistence type="inferred from homology"/>
<feature type="domain" description="Dickkopf N-terminal cysteine-rich" evidence="10">
    <location>
        <begin position="149"/>
        <end position="197"/>
    </location>
</feature>
<feature type="region of interest" description="Disordered" evidence="8">
    <location>
        <begin position="449"/>
        <end position="478"/>
    </location>
</feature>
<dbReference type="InterPro" id="IPR006796">
    <property type="entry name" value="Dickkopf_N"/>
</dbReference>
<dbReference type="GO" id="GO:0005198">
    <property type="term" value="F:structural molecule activity"/>
    <property type="evidence" value="ECO:0007669"/>
    <property type="project" value="InterPro"/>
</dbReference>
<reference evidence="11 12" key="1">
    <citation type="submission" date="2014-06" db="EMBL/GenBank/DDBJ databases">
        <authorList>
            <person name="Swart Estienne"/>
        </authorList>
    </citation>
    <scope>NUCLEOTIDE SEQUENCE [LARGE SCALE GENOMIC DNA]</scope>
    <source>
        <strain evidence="11 12">130c</strain>
    </source>
</reference>
<dbReference type="PANTHER" id="PTHR11024">
    <property type="entry name" value="NUCLEAR PORE COMPLEX PROTEIN SEC13 / SEH1 FAMILY MEMBER"/>
    <property type="match status" value="1"/>
</dbReference>
<gene>
    <name evidence="11" type="primary">Contig13255.g14141</name>
    <name evidence="11" type="ORF">STYLEM_13999</name>
</gene>
<keyword evidence="6" id="KW-0653">Protein transport</keyword>
<accession>A0A078AR82</accession>
<evidence type="ECO:0000256" key="1">
    <source>
        <dbReference type="ARBA" id="ARBA00004259"/>
    </source>
</evidence>
<organism evidence="11 12">
    <name type="scientific">Stylonychia lemnae</name>
    <name type="common">Ciliate</name>
    <dbReference type="NCBI Taxonomy" id="5949"/>
    <lineage>
        <taxon>Eukaryota</taxon>
        <taxon>Sar</taxon>
        <taxon>Alveolata</taxon>
        <taxon>Ciliophora</taxon>
        <taxon>Intramacronucleata</taxon>
        <taxon>Spirotrichea</taxon>
        <taxon>Stichotrichia</taxon>
        <taxon>Sporadotrichida</taxon>
        <taxon>Oxytrichidae</taxon>
        <taxon>Stylonychinae</taxon>
        <taxon>Stylonychia</taxon>
    </lineage>
</organism>
<comment type="similarity">
    <text evidence="2">Belongs to the WD repeat SEC13 family.</text>
</comment>
<evidence type="ECO:0000313" key="12">
    <source>
        <dbReference type="Proteomes" id="UP000039865"/>
    </source>
</evidence>
<keyword evidence="7" id="KW-0539">Nucleus</keyword>
<dbReference type="GO" id="GO:0031080">
    <property type="term" value="C:nuclear pore outer ring"/>
    <property type="evidence" value="ECO:0007669"/>
    <property type="project" value="TreeGrafter"/>
</dbReference>
<name>A0A078AR82_STYLE</name>
<evidence type="ECO:0000256" key="7">
    <source>
        <dbReference type="ARBA" id="ARBA00023242"/>
    </source>
</evidence>
<keyword evidence="9" id="KW-0732">Signal</keyword>
<dbReference type="AlphaFoldDB" id="A0A078AR82"/>
<dbReference type="SMART" id="SM00320">
    <property type="entry name" value="WD40"/>
    <property type="match status" value="5"/>
</dbReference>
<dbReference type="Pfam" id="PF04706">
    <property type="entry name" value="Dickkopf_N"/>
    <property type="match status" value="1"/>
</dbReference>
<dbReference type="OrthoDB" id="282594at2759"/>
<dbReference type="InterPro" id="IPR036322">
    <property type="entry name" value="WD40_repeat_dom_sf"/>
</dbReference>
<dbReference type="PANTHER" id="PTHR11024:SF3">
    <property type="entry name" value="NUCLEOPORIN SEH1"/>
    <property type="match status" value="1"/>
</dbReference>
<evidence type="ECO:0000256" key="8">
    <source>
        <dbReference type="SAM" id="MobiDB-lite"/>
    </source>
</evidence>
<dbReference type="InterPro" id="IPR015943">
    <property type="entry name" value="WD40/YVTN_repeat-like_dom_sf"/>
</dbReference>
<evidence type="ECO:0000259" key="10">
    <source>
        <dbReference type="Pfam" id="PF04706"/>
    </source>
</evidence>
<dbReference type="Gene3D" id="2.130.10.10">
    <property type="entry name" value="YVTN repeat-like/Quinoprotein amine dehydrogenase"/>
    <property type="match status" value="1"/>
</dbReference>
<evidence type="ECO:0000256" key="3">
    <source>
        <dbReference type="ARBA" id="ARBA00022448"/>
    </source>
</evidence>
<dbReference type="GO" id="GO:0035859">
    <property type="term" value="C:Seh1-associated complex"/>
    <property type="evidence" value="ECO:0007669"/>
    <property type="project" value="TreeGrafter"/>
</dbReference>
<sequence>MRKFSSLITLITLPIITNTQTISCPSVSCDAPLDGNACYEHDTQQPVVIIRGYSCETYQLLDAGSGPDQVCDFSLSYSAWFDERYQYLTKGTNQSQSAINRKKTVGYCRDVVSVYQNLNNGRACQDSSQCNSKRCVGGICTGLDNNANCHSHGDCNTGYFCNKALLWPYPSTCTKLKTSYEQCTEDEECGIANYCWYASAEDRTTVPPVRKCLPLYSQEDGASFGWSSAGLTLSSSFRQISYEDYERNGKYCKSGFAFPVIKGSPTQKASIYQANCTSVDTIQYKGTILNSASFWPCDPTQQDIKCFLNFNSTFPDPAAQSKTYENFTVGCGCAMDGFNGYCSKILGTNEYRDAMGLLKEVLENSECHTLDRYDMRAQRDSCGIRDKGALDKAINSLFNINHWPLVHGQDSTSCIKTFFDDSYENLSKLDAMKLLRGLQLLSGSLSTNTSSNQFGSNSNQNQFQQLPQQQTLNQSRATSGPKELINNIQFNSTAQGQFNDIVVNDTGDYMVSCSADKKFIVWKKEYSTIDTDQYSWQILSTQPDIYESNDQSSMIGGDVNMLDSQTPSQTSSKQNSKSEIWKCEWADQVFGTVLAFSDMNKKVQIWEYNDDDQIWDKQMDQNFKDSIQDIKFAPNSNGLLLAVGCFDGNIYIYNGSIEGEWTKKNVVLTNTFGISSIDWNQSQDEPPMLIVASASHTLNNSLLFDQSQQKDLIKDTQLQIFQYDDNKDDYNLYATLRDPKLGDSNICSVAWAPLAGRNHHLIATGSQSGLITVWRVETRGPFSQGELNYVSDNELVWQTQNSQMVTVVAQTGSKSSKEVPVPIIELKWSAFGSHFLSSGRDGIIKVWKQNINNQFKEVARFSVRT</sequence>
<evidence type="ECO:0000256" key="2">
    <source>
        <dbReference type="ARBA" id="ARBA00010102"/>
    </source>
</evidence>
<protein>
    <submittedName>
        <fullName evidence="11">Transducin family protein wd-40 repeat family protein</fullName>
    </submittedName>
</protein>
<dbReference type="GO" id="GO:0015031">
    <property type="term" value="P:protein transport"/>
    <property type="evidence" value="ECO:0007669"/>
    <property type="project" value="UniProtKB-KW"/>
</dbReference>
<dbReference type="Pfam" id="PF00400">
    <property type="entry name" value="WD40"/>
    <property type="match status" value="2"/>
</dbReference>
<keyword evidence="12" id="KW-1185">Reference proteome</keyword>
<dbReference type="GO" id="GO:0030178">
    <property type="term" value="P:negative regulation of Wnt signaling pathway"/>
    <property type="evidence" value="ECO:0007669"/>
    <property type="project" value="InterPro"/>
</dbReference>
<dbReference type="Proteomes" id="UP000039865">
    <property type="component" value="Unassembled WGS sequence"/>
</dbReference>
<evidence type="ECO:0000256" key="5">
    <source>
        <dbReference type="ARBA" id="ARBA00022737"/>
    </source>
</evidence>
<dbReference type="EMBL" id="CCKQ01013288">
    <property type="protein sequence ID" value="CDW84930.1"/>
    <property type="molecule type" value="Genomic_DNA"/>
</dbReference>
<feature type="signal peptide" evidence="9">
    <location>
        <begin position="1"/>
        <end position="19"/>
    </location>
</feature>
<dbReference type="GO" id="GO:1904263">
    <property type="term" value="P:positive regulation of TORC1 signaling"/>
    <property type="evidence" value="ECO:0007669"/>
    <property type="project" value="TreeGrafter"/>
</dbReference>
<keyword evidence="5" id="KW-0677">Repeat</keyword>
<keyword evidence="4" id="KW-0853">WD repeat</keyword>
<evidence type="ECO:0000256" key="9">
    <source>
        <dbReference type="SAM" id="SignalP"/>
    </source>
</evidence>
<evidence type="ECO:0000256" key="6">
    <source>
        <dbReference type="ARBA" id="ARBA00022927"/>
    </source>
</evidence>
<dbReference type="InterPro" id="IPR037363">
    <property type="entry name" value="Sec13/Seh1_fam"/>
</dbReference>
<dbReference type="InParanoid" id="A0A078AR82"/>
<dbReference type="InterPro" id="IPR001680">
    <property type="entry name" value="WD40_rpt"/>
</dbReference>